<feature type="non-terminal residue" evidence="2">
    <location>
        <position position="89"/>
    </location>
</feature>
<name>A0A0B6YDR3_9EUPU</name>
<evidence type="ECO:0000313" key="2">
    <source>
        <dbReference type="EMBL" id="CEK54303.1"/>
    </source>
</evidence>
<organism evidence="2">
    <name type="scientific">Arion vulgaris</name>
    <dbReference type="NCBI Taxonomy" id="1028688"/>
    <lineage>
        <taxon>Eukaryota</taxon>
        <taxon>Metazoa</taxon>
        <taxon>Spiralia</taxon>
        <taxon>Lophotrochozoa</taxon>
        <taxon>Mollusca</taxon>
        <taxon>Gastropoda</taxon>
        <taxon>Heterobranchia</taxon>
        <taxon>Euthyneura</taxon>
        <taxon>Panpulmonata</taxon>
        <taxon>Eupulmonata</taxon>
        <taxon>Stylommatophora</taxon>
        <taxon>Helicina</taxon>
        <taxon>Arionoidea</taxon>
        <taxon>Arionidae</taxon>
        <taxon>Arion</taxon>
    </lineage>
</organism>
<dbReference type="AlphaFoldDB" id="A0A0B6YDR3"/>
<sequence>QRQLKTHHEVNIPKTSPGVNILKIRTEDADVNTSSSDSVLSQSRQNRQSRPCLPWEKNNSQSFDIPDITAADKLGLELKNKSIDKKPVP</sequence>
<reference evidence="2" key="1">
    <citation type="submission" date="2014-12" db="EMBL/GenBank/DDBJ databases">
        <title>Insight into the proteome of Arion vulgaris.</title>
        <authorList>
            <person name="Aradska J."/>
            <person name="Bulat T."/>
            <person name="Smidak R."/>
            <person name="Sarate P."/>
            <person name="Gangsoo J."/>
            <person name="Sialana F."/>
            <person name="Bilban M."/>
            <person name="Lubec G."/>
        </authorList>
    </citation>
    <scope>NUCLEOTIDE SEQUENCE</scope>
    <source>
        <tissue evidence="2">Skin</tissue>
    </source>
</reference>
<proteinExistence type="predicted"/>
<feature type="region of interest" description="Disordered" evidence="1">
    <location>
        <begin position="29"/>
        <end position="64"/>
    </location>
</feature>
<dbReference type="EMBL" id="HACG01007438">
    <property type="protein sequence ID" value="CEK54303.1"/>
    <property type="molecule type" value="Transcribed_RNA"/>
</dbReference>
<protein>
    <submittedName>
        <fullName evidence="2">Uncharacterized protein</fullName>
    </submittedName>
</protein>
<evidence type="ECO:0000256" key="1">
    <source>
        <dbReference type="SAM" id="MobiDB-lite"/>
    </source>
</evidence>
<gene>
    <name evidence="2" type="primary">ORF22464</name>
</gene>
<feature type="non-terminal residue" evidence="2">
    <location>
        <position position="1"/>
    </location>
</feature>
<feature type="compositionally biased region" description="Low complexity" evidence="1">
    <location>
        <begin position="34"/>
        <end position="43"/>
    </location>
</feature>
<accession>A0A0B6YDR3</accession>